<dbReference type="InterPro" id="IPR032710">
    <property type="entry name" value="NTF2-like_dom_sf"/>
</dbReference>
<evidence type="ECO:0000259" key="1">
    <source>
        <dbReference type="Pfam" id="PF12680"/>
    </source>
</evidence>
<dbReference type="SUPFAM" id="SSF54427">
    <property type="entry name" value="NTF2-like"/>
    <property type="match status" value="1"/>
</dbReference>
<feature type="domain" description="SnoaL-like" evidence="1">
    <location>
        <begin position="8"/>
        <end position="101"/>
    </location>
</feature>
<protein>
    <submittedName>
        <fullName evidence="2">Nuclear transport factor 2 family protein</fullName>
    </submittedName>
</protein>
<gene>
    <name evidence="2" type="ORF">I6H47_11965</name>
</gene>
<organism evidence="2 3">
    <name type="scientific">Brevibacterium casei</name>
    <dbReference type="NCBI Taxonomy" id="33889"/>
    <lineage>
        <taxon>Bacteria</taxon>
        <taxon>Bacillati</taxon>
        <taxon>Actinomycetota</taxon>
        <taxon>Actinomycetes</taxon>
        <taxon>Micrococcales</taxon>
        <taxon>Brevibacteriaceae</taxon>
        <taxon>Brevibacterium</taxon>
    </lineage>
</organism>
<dbReference type="Gene3D" id="3.10.450.50">
    <property type="match status" value="1"/>
</dbReference>
<evidence type="ECO:0000313" key="3">
    <source>
        <dbReference type="Proteomes" id="UP000595374"/>
    </source>
</evidence>
<evidence type="ECO:0000313" key="2">
    <source>
        <dbReference type="EMBL" id="QQB13525.1"/>
    </source>
</evidence>
<dbReference type="InterPro" id="IPR037401">
    <property type="entry name" value="SnoaL-like"/>
</dbReference>
<dbReference type="RefSeq" id="WP_198498717.1">
    <property type="nucleotide sequence ID" value="NZ_CP065989.1"/>
</dbReference>
<dbReference type="Proteomes" id="UP000595374">
    <property type="component" value="Chromosome"/>
</dbReference>
<dbReference type="EMBL" id="CP065989">
    <property type="protein sequence ID" value="QQB13525.1"/>
    <property type="molecule type" value="Genomic_DNA"/>
</dbReference>
<name>A0A7T3ZXQ7_9MICO</name>
<accession>A0A7T3ZXQ7</accession>
<dbReference type="Pfam" id="PF12680">
    <property type="entry name" value="SnoaL_2"/>
    <property type="match status" value="1"/>
</dbReference>
<reference evidence="2 3" key="1">
    <citation type="submission" date="2020-12" db="EMBL/GenBank/DDBJ databases">
        <title>FDA dAtabase for Regulatory Grade micrObial Sequences (FDA-ARGOS): Supporting development and validation of Infectious Disease Dx tests.</title>
        <authorList>
            <person name="Sproer C."/>
            <person name="Gronow S."/>
            <person name="Severitt S."/>
            <person name="Schroder I."/>
            <person name="Tallon L."/>
            <person name="Sadzewicz L."/>
            <person name="Zhao X."/>
            <person name="Boylan J."/>
            <person name="Ott S."/>
            <person name="Bowen H."/>
            <person name="Vavikolanu K."/>
            <person name="Mehta A."/>
            <person name="Aluvathingal J."/>
            <person name="Nadendla S."/>
            <person name="Lowell S."/>
            <person name="Myers T."/>
            <person name="Yan Y."/>
            <person name="Sichtig H."/>
        </authorList>
    </citation>
    <scope>NUCLEOTIDE SEQUENCE [LARGE SCALE GENOMIC DNA]</scope>
    <source>
        <strain evidence="2 3">FDAARGOS_990</strain>
    </source>
</reference>
<dbReference type="AlphaFoldDB" id="A0A7T3ZXQ7"/>
<sequence length="109" mass="11284">MATADLAQQFHTALVGGDADTLSSLVTPDVTFTGPVAQASGAEEVVRGLAEMGSMTTSDDVKVQLSDDDNALIWSELATSGSPAIPAATWLRFEGGKIAEIQTVFNAAR</sequence>
<proteinExistence type="predicted"/>